<name>A0A8D8GPC0_CULPI</name>
<feature type="transmembrane region" description="Helical" evidence="1">
    <location>
        <begin position="47"/>
        <end position="66"/>
    </location>
</feature>
<reference evidence="2" key="1">
    <citation type="submission" date="2021-05" db="EMBL/GenBank/DDBJ databases">
        <authorList>
            <person name="Alioto T."/>
            <person name="Alioto T."/>
            <person name="Gomez Garrido J."/>
        </authorList>
    </citation>
    <scope>NUCLEOTIDE SEQUENCE</scope>
</reference>
<accession>A0A8D8GPC0</accession>
<dbReference type="EMBL" id="HBUE01274354">
    <property type="protein sequence ID" value="CAG6565530.1"/>
    <property type="molecule type" value="Transcribed_RNA"/>
</dbReference>
<dbReference type="EMBL" id="HBUE01168991">
    <property type="protein sequence ID" value="CAG6514049.1"/>
    <property type="molecule type" value="Transcribed_RNA"/>
</dbReference>
<keyword evidence="1" id="KW-1133">Transmembrane helix</keyword>
<sequence length="111" mass="13206">MLWSYDTCKTVTTYIHIGRIRRQALFHRHAKQRQIVLSLLEFTKRTGHLNLFSFYFFFFLLSLFLFRVDSLRSSATGHFRCCCRRCCLRCFSAITAPFHLPTHNFTEPCTT</sequence>
<protein>
    <submittedName>
        <fullName evidence="2">(northern house mosquito) hypothetical protein</fullName>
    </submittedName>
</protein>
<keyword evidence="1" id="KW-0472">Membrane</keyword>
<keyword evidence="1" id="KW-0812">Transmembrane</keyword>
<proteinExistence type="predicted"/>
<organism evidence="2">
    <name type="scientific">Culex pipiens</name>
    <name type="common">House mosquito</name>
    <dbReference type="NCBI Taxonomy" id="7175"/>
    <lineage>
        <taxon>Eukaryota</taxon>
        <taxon>Metazoa</taxon>
        <taxon>Ecdysozoa</taxon>
        <taxon>Arthropoda</taxon>
        <taxon>Hexapoda</taxon>
        <taxon>Insecta</taxon>
        <taxon>Pterygota</taxon>
        <taxon>Neoptera</taxon>
        <taxon>Endopterygota</taxon>
        <taxon>Diptera</taxon>
        <taxon>Nematocera</taxon>
        <taxon>Culicoidea</taxon>
        <taxon>Culicidae</taxon>
        <taxon>Culicinae</taxon>
        <taxon>Culicini</taxon>
        <taxon>Culex</taxon>
        <taxon>Culex</taxon>
    </lineage>
</organism>
<dbReference type="AlphaFoldDB" id="A0A8D8GPC0"/>
<evidence type="ECO:0000256" key="1">
    <source>
        <dbReference type="SAM" id="Phobius"/>
    </source>
</evidence>
<evidence type="ECO:0000313" key="2">
    <source>
        <dbReference type="EMBL" id="CAG6514049.1"/>
    </source>
</evidence>